<reference evidence="2 3" key="1">
    <citation type="submission" date="2019-06" db="EMBL/GenBank/DDBJ databases">
        <title>Complete genome sequence of Methanoculleus chikugoensis strain MG62.</title>
        <authorList>
            <person name="Asakawa S."/>
            <person name="Dianou D."/>
        </authorList>
    </citation>
    <scope>NUCLEOTIDE SEQUENCE [LARGE SCALE GENOMIC DNA]</scope>
    <source>
        <strain evidence="2 3">MG62</strain>
    </source>
</reference>
<evidence type="ECO:0000313" key="2">
    <source>
        <dbReference type="EMBL" id="BBL67640.1"/>
    </source>
</evidence>
<name>A0ABN5XKK6_9EURY</name>
<gene>
    <name evidence="2" type="ORF">MchiMG62_08210</name>
</gene>
<dbReference type="InterPro" id="IPR039448">
    <property type="entry name" value="Beta_helix"/>
</dbReference>
<sequence length="218" mass="23598">MTTENVNPPALGIYASYRTEVDNCEIWGWSGAGIGVYGTGGGSDMKSGGYFHHNNIHHCQMNGLGYGIIVANGSASLIEANYFDYCRHAIVGDGHVNNGYEVRYNLFGYNFPKSNNAHVVDMHGVSTASGNVAGDRLIIHHNTFEAISTTDYCIAVRGIPKTGAYIDHNWIKYTGDPIGRTGVTTSQLSTRMYIGENKGPNGQILSTLNQRIISTSLS</sequence>
<organism evidence="2 3">
    <name type="scientific">Methanoculleus chikugoensis</name>
    <dbReference type="NCBI Taxonomy" id="118126"/>
    <lineage>
        <taxon>Archaea</taxon>
        <taxon>Methanobacteriati</taxon>
        <taxon>Methanobacteriota</taxon>
        <taxon>Stenosarchaea group</taxon>
        <taxon>Methanomicrobia</taxon>
        <taxon>Methanomicrobiales</taxon>
        <taxon>Methanomicrobiaceae</taxon>
        <taxon>Methanoculleus</taxon>
    </lineage>
</organism>
<accession>A0ABN5XKK6</accession>
<evidence type="ECO:0000313" key="3">
    <source>
        <dbReference type="Proteomes" id="UP000824969"/>
    </source>
</evidence>
<evidence type="ECO:0000259" key="1">
    <source>
        <dbReference type="Pfam" id="PF13229"/>
    </source>
</evidence>
<dbReference type="InterPro" id="IPR006626">
    <property type="entry name" value="PbH1"/>
</dbReference>
<feature type="domain" description="Right handed beta helix" evidence="1">
    <location>
        <begin position="12"/>
        <end position="156"/>
    </location>
</feature>
<dbReference type="EMBL" id="AP019781">
    <property type="protein sequence ID" value="BBL67640.1"/>
    <property type="molecule type" value="Genomic_DNA"/>
</dbReference>
<keyword evidence="3" id="KW-1185">Reference proteome</keyword>
<dbReference type="Pfam" id="PF13229">
    <property type="entry name" value="Beta_helix"/>
    <property type="match status" value="1"/>
</dbReference>
<dbReference type="SMART" id="SM00710">
    <property type="entry name" value="PbH1"/>
    <property type="match status" value="3"/>
</dbReference>
<dbReference type="Proteomes" id="UP000824969">
    <property type="component" value="Chromosome"/>
</dbReference>
<proteinExistence type="predicted"/>
<protein>
    <recommendedName>
        <fullName evidence="1">Right handed beta helix domain-containing protein</fullName>
    </recommendedName>
</protein>